<dbReference type="Gene3D" id="3.20.20.190">
    <property type="entry name" value="Phosphatidylinositol (PI) phosphodiesterase"/>
    <property type="match status" value="1"/>
</dbReference>
<accession>A0ABW7FXH3</accession>
<dbReference type="PANTHER" id="PTHR46211">
    <property type="entry name" value="GLYCEROPHOSPHORYL DIESTER PHOSPHODIESTERASE"/>
    <property type="match status" value="1"/>
</dbReference>
<dbReference type="InterPro" id="IPR017946">
    <property type="entry name" value="PLC-like_Pdiesterase_TIM-brl"/>
</dbReference>
<evidence type="ECO:0000313" key="2">
    <source>
        <dbReference type="EMBL" id="MFG6449029.1"/>
    </source>
</evidence>
<gene>
    <name evidence="2" type="primary">ugpQ</name>
    <name evidence="2" type="ORF">ACG0Z6_12380</name>
</gene>
<reference evidence="2 3" key="1">
    <citation type="submission" date="2024-08" db="EMBL/GenBank/DDBJ databases">
        <authorList>
            <person name="Lu H."/>
        </authorList>
    </citation>
    <scope>NUCLEOTIDE SEQUENCE [LARGE SCALE GENOMIC DNA]</scope>
    <source>
        <strain evidence="2 3">BYS180W</strain>
    </source>
</reference>
<feature type="domain" description="GP-PDE" evidence="1">
    <location>
        <begin position="9"/>
        <end position="247"/>
    </location>
</feature>
<sequence length="254" mass="26955">MHRSAWPLPFWIAHRGAGKLAPENTLAAFREGAGLGYRAFECDVKLSADGVPYLLHDATLDRCTCAQGSAAGWTWSALSRLDAGAWHSPDYAGEPPASLEAVSRFCRAKDLALNLELKPLPGQAHATGATVARAVQGLWQNAAAPVLLSSFEVAALEGALSSAPLVPRALLVDTLEGGWQQALQALHCAALIAHYPLVDAELVAQVHAQQRRVLVYTCNDPEAAASLLALGVDGIITDALDRFTPTPEPTLQVR</sequence>
<dbReference type="Proteomes" id="UP001606099">
    <property type="component" value="Unassembled WGS sequence"/>
</dbReference>
<protein>
    <submittedName>
        <fullName evidence="2">Glycerophosphodiester phosphodiesterase</fullName>
        <ecNumber evidence="2">3.1.4.46</ecNumber>
    </submittedName>
</protein>
<dbReference type="PROSITE" id="PS51704">
    <property type="entry name" value="GP_PDE"/>
    <property type="match status" value="1"/>
</dbReference>
<evidence type="ECO:0000259" key="1">
    <source>
        <dbReference type="PROSITE" id="PS51704"/>
    </source>
</evidence>
<dbReference type="Pfam" id="PF03009">
    <property type="entry name" value="GDPD"/>
    <property type="match status" value="1"/>
</dbReference>
<keyword evidence="2" id="KW-0378">Hydrolase</keyword>
<dbReference type="EMBL" id="JBIGHZ010000004">
    <property type="protein sequence ID" value="MFG6449029.1"/>
    <property type="molecule type" value="Genomic_DNA"/>
</dbReference>
<dbReference type="InterPro" id="IPR030395">
    <property type="entry name" value="GP_PDE_dom"/>
</dbReference>
<dbReference type="EC" id="3.1.4.46" evidence="2"/>
<keyword evidence="3" id="KW-1185">Reference proteome</keyword>
<evidence type="ECO:0000313" key="3">
    <source>
        <dbReference type="Proteomes" id="UP001606099"/>
    </source>
</evidence>
<organism evidence="2 3">
    <name type="scientific">Roseateles rivi</name>
    <dbReference type="NCBI Taxonomy" id="3299028"/>
    <lineage>
        <taxon>Bacteria</taxon>
        <taxon>Pseudomonadati</taxon>
        <taxon>Pseudomonadota</taxon>
        <taxon>Betaproteobacteria</taxon>
        <taxon>Burkholderiales</taxon>
        <taxon>Sphaerotilaceae</taxon>
        <taxon>Roseateles</taxon>
    </lineage>
</organism>
<name>A0ABW7FXH3_9BURK</name>
<dbReference type="PANTHER" id="PTHR46211:SF1">
    <property type="entry name" value="GLYCEROPHOSPHODIESTER PHOSPHODIESTERASE, CYTOPLASMIC"/>
    <property type="match status" value="1"/>
</dbReference>
<comment type="caution">
    <text evidence="2">The sequence shown here is derived from an EMBL/GenBank/DDBJ whole genome shotgun (WGS) entry which is preliminary data.</text>
</comment>
<dbReference type="GO" id="GO:0008889">
    <property type="term" value="F:glycerophosphodiester phosphodiesterase activity"/>
    <property type="evidence" value="ECO:0007669"/>
    <property type="project" value="UniProtKB-EC"/>
</dbReference>
<proteinExistence type="predicted"/>
<dbReference type="NCBIfam" id="NF006989">
    <property type="entry name" value="PRK09454.1"/>
    <property type="match status" value="1"/>
</dbReference>
<dbReference type="RefSeq" id="WP_394461829.1">
    <property type="nucleotide sequence ID" value="NZ_JBIGHZ010000004.1"/>
</dbReference>
<dbReference type="SUPFAM" id="SSF51695">
    <property type="entry name" value="PLC-like phosphodiesterases"/>
    <property type="match status" value="1"/>
</dbReference>